<gene>
    <name evidence="1" type="primary">pyrB_14</name>
    <name evidence="1" type="ORF">CM83_105277</name>
</gene>
<keyword evidence="1" id="KW-0808">Transferase</keyword>
<dbReference type="EMBL" id="GBHO01019398">
    <property type="protein sequence ID" value="JAG24206.1"/>
    <property type="molecule type" value="Transcribed_RNA"/>
</dbReference>
<organism evidence="1">
    <name type="scientific">Lygus hesperus</name>
    <name type="common">Western plant bug</name>
    <dbReference type="NCBI Taxonomy" id="30085"/>
    <lineage>
        <taxon>Eukaryota</taxon>
        <taxon>Metazoa</taxon>
        <taxon>Ecdysozoa</taxon>
        <taxon>Arthropoda</taxon>
        <taxon>Hexapoda</taxon>
        <taxon>Insecta</taxon>
        <taxon>Pterygota</taxon>
        <taxon>Neoptera</taxon>
        <taxon>Paraneoptera</taxon>
        <taxon>Hemiptera</taxon>
        <taxon>Heteroptera</taxon>
        <taxon>Panheteroptera</taxon>
        <taxon>Cimicomorpha</taxon>
        <taxon>Miridae</taxon>
        <taxon>Mirini</taxon>
        <taxon>Lygus</taxon>
    </lineage>
</organism>
<protein>
    <submittedName>
        <fullName evidence="1">Aspartate carbamoyltransferase</fullName>
    </submittedName>
</protein>
<evidence type="ECO:0000313" key="1">
    <source>
        <dbReference type="EMBL" id="JAG24206.1"/>
    </source>
</evidence>
<accession>A0A0A9XXT8</accession>
<name>A0A0A9XXT8_LYGHE</name>
<dbReference type="AlphaFoldDB" id="A0A0A9XXT8"/>
<dbReference type="GO" id="GO:0016740">
    <property type="term" value="F:transferase activity"/>
    <property type="evidence" value="ECO:0007669"/>
    <property type="project" value="UniProtKB-KW"/>
</dbReference>
<proteinExistence type="predicted"/>
<reference evidence="1" key="2">
    <citation type="submission" date="2014-07" db="EMBL/GenBank/DDBJ databases">
        <authorList>
            <person name="Hull J."/>
        </authorList>
    </citation>
    <scope>NUCLEOTIDE SEQUENCE</scope>
</reference>
<reference evidence="1" key="1">
    <citation type="journal article" date="2014" name="PLoS ONE">
        <title>Transcriptome-Based Identification of ABC Transporters in the Western Tarnished Plant Bug Lygus hesperus.</title>
        <authorList>
            <person name="Hull J.J."/>
            <person name="Chaney K."/>
            <person name="Geib S.M."/>
            <person name="Fabrick J.A."/>
            <person name="Brent C.S."/>
            <person name="Walsh D."/>
            <person name="Lavine L.C."/>
        </authorList>
    </citation>
    <scope>NUCLEOTIDE SEQUENCE</scope>
</reference>
<feature type="non-terminal residue" evidence="1">
    <location>
        <position position="1"/>
    </location>
</feature>
<feature type="non-terminal residue" evidence="1">
    <location>
        <position position="100"/>
    </location>
</feature>
<sequence length="100" mass="11266">TSRRNHASVVLDESGVVAVSSEEKCRVWEKYIDELFSDARDVFELSRREDDEGPPILEDEVLRAISTAKTGKAVGPDEVSMEMFKLMDNESISKLTVLFN</sequence>